<proteinExistence type="inferred from homology"/>
<dbReference type="Proteomes" id="UP000663854">
    <property type="component" value="Unassembled WGS sequence"/>
</dbReference>
<protein>
    <submittedName>
        <fullName evidence="3">Uncharacterized protein</fullName>
    </submittedName>
</protein>
<evidence type="ECO:0000256" key="2">
    <source>
        <dbReference type="ARBA" id="ARBA00023002"/>
    </source>
</evidence>
<dbReference type="PANTHER" id="PTHR43669:SF8">
    <property type="entry name" value="SHORT-CHAIN TYPE DEHYDROGENASE_REDUCTASE-RELATED"/>
    <property type="match status" value="1"/>
</dbReference>
<dbReference type="EMBL" id="CAJNOL010005422">
    <property type="protein sequence ID" value="CAF1604844.1"/>
    <property type="molecule type" value="Genomic_DNA"/>
</dbReference>
<dbReference type="Pfam" id="PF00106">
    <property type="entry name" value="adh_short"/>
    <property type="match status" value="1"/>
</dbReference>
<evidence type="ECO:0000313" key="6">
    <source>
        <dbReference type="Proteomes" id="UP000663870"/>
    </source>
</evidence>
<name>A0A815HQS6_9BILA</name>
<keyword evidence="2" id="KW-0560">Oxidoreductase</keyword>
<comment type="caution">
    <text evidence="3">The sequence shown here is derived from an EMBL/GenBank/DDBJ whole genome shotgun (WGS) entry which is preliminary data.</text>
</comment>
<comment type="similarity">
    <text evidence="1">Belongs to the short-chain dehydrogenases/reductases (SDR) family.</text>
</comment>
<dbReference type="Gene3D" id="3.40.50.720">
    <property type="entry name" value="NAD(P)-binding Rossmann-like Domain"/>
    <property type="match status" value="1"/>
</dbReference>
<gene>
    <name evidence="4" type="ORF">JXQ802_LOCUS48733</name>
    <name evidence="3" type="ORF">PYM288_LOCUS32697</name>
</gene>
<keyword evidence="6" id="KW-1185">Reference proteome</keyword>
<dbReference type="InterPro" id="IPR002347">
    <property type="entry name" value="SDR_fam"/>
</dbReference>
<dbReference type="SUPFAM" id="SSF51735">
    <property type="entry name" value="NAD(P)-binding Rossmann-fold domains"/>
    <property type="match status" value="1"/>
</dbReference>
<dbReference type="GO" id="GO:0016491">
    <property type="term" value="F:oxidoreductase activity"/>
    <property type="evidence" value="ECO:0007669"/>
    <property type="project" value="UniProtKB-KW"/>
</dbReference>
<reference evidence="3" key="1">
    <citation type="submission" date="2021-02" db="EMBL/GenBank/DDBJ databases">
        <authorList>
            <person name="Nowell W R."/>
        </authorList>
    </citation>
    <scope>NUCLEOTIDE SEQUENCE</scope>
</reference>
<dbReference type="EMBL" id="CAJNOH010004031">
    <property type="protein sequence ID" value="CAF1357232.1"/>
    <property type="molecule type" value="Genomic_DNA"/>
</dbReference>
<evidence type="ECO:0000313" key="5">
    <source>
        <dbReference type="Proteomes" id="UP000663854"/>
    </source>
</evidence>
<organism evidence="3 5">
    <name type="scientific">Rotaria sordida</name>
    <dbReference type="NCBI Taxonomy" id="392033"/>
    <lineage>
        <taxon>Eukaryota</taxon>
        <taxon>Metazoa</taxon>
        <taxon>Spiralia</taxon>
        <taxon>Gnathifera</taxon>
        <taxon>Rotifera</taxon>
        <taxon>Eurotatoria</taxon>
        <taxon>Bdelloidea</taxon>
        <taxon>Philodinida</taxon>
        <taxon>Philodinidae</taxon>
        <taxon>Rotaria</taxon>
    </lineage>
</organism>
<evidence type="ECO:0000313" key="4">
    <source>
        <dbReference type="EMBL" id="CAF1604844.1"/>
    </source>
</evidence>
<sequence length="125" mass="13266">MSTAPEQASKPSRNWSRLLLNKVVIVTGAGGAIGSAIAYGCVLHGAHVIVADINKKAADKVVRKIINEDETKKECVMATELDVSDEQAIQNAIKTIVDKWNTVDVLVNTAAIFTFGSVENASAEA</sequence>
<accession>A0A815HQS6</accession>
<dbReference type="PRINTS" id="PR00081">
    <property type="entry name" value="GDHRDH"/>
</dbReference>
<dbReference type="PANTHER" id="PTHR43669">
    <property type="entry name" value="5-KETO-D-GLUCONATE 5-REDUCTASE"/>
    <property type="match status" value="1"/>
</dbReference>
<evidence type="ECO:0000256" key="1">
    <source>
        <dbReference type="ARBA" id="ARBA00006484"/>
    </source>
</evidence>
<dbReference type="AlphaFoldDB" id="A0A815HQS6"/>
<dbReference type="Proteomes" id="UP000663870">
    <property type="component" value="Unassembled WGS sequence"/>
</dbReference>
<dbReference type="InterPro" id="IPR036291">
    <property type="entry name" value="NAD(P)-bd_dom_sf"/>
</dbReference>
<evidence type="ECO:0000313" key="3">
    <source>
        <dbReference type="EMBL" id="CAF1357232.1"/>
    </source>
</evidence>